<accession>A0A084QBP0</accession>
<dbReference type="PANTHER" id="PTHR46206:SF1">
    <property type="entry name" value="P450, PUTATIVE (EUROFUNG)-RELATED"/>
    <property type="match status" value="1"/>
</dbReference>
<dbReference type="OrthoDB" id="1844152at2759"/>
<dbReference type="OMA" id="CMNIISR"/>
<reference evidence="11 12" key="1">
    <citation type="journal article" date="2014" name="BMC Genomics">
        <title>Comparative genome sequencing reveals chemotype-specific gene clusters in the toxigenic black mold Stachybotrys.</title>
        <authorList>
            <person name="Semeiks J."/>
            <person name="Borek D."/>
            <person name="Otwinowski Z."/>
            <person name="Grishin N.V."/>
        </authorList>
    </citation>
    <scope>NUCLEOTIDE SEQUENCE [LARGE SCALE GENOMIC DNA]</scope>
    <source>
        <strain evidence="11 12">IBT 40285</strain>
    </source>
</reference>
<keyword evidence="7 9" id="KW-0408">Iron</keyword>
<evidence type="ECO:0000256" key="2">
    <source>
        <dbReference type="ARBA" id="ARBA00004685"/>
    </source>
</evidence>
<dbReference type="InterPro" id="IPR001128">
    <property type="entry name" value="Cyt_P450"/>
</dbReference>
<evidence type="ECO:0000256" key="3">
    <source>
        <dbReference type="ARBA" id="ARBA00010617"/>
    </source>
</evidence>
<dbReference type="GO" id="GO:0020037">
    <property type="term" value="F:heme binding"/>
    <property type="evidence" value="ECO:0007669"/>
    <property type="project" value="InterPro"/>
</dbReference>
<evidence type="ECO:0000256" key="1">
    <source>
        <dbReference type="ARBA" id="ARBA00001971"/>
    </source>
</evidence>
<evidence type="ECO:0000256" key="9">
    <source>
        <dbReference type="PIRSR" id="PIRSR602403-1"/>
    </source>
</evidence>
<dbReference type="PRINTS" id="PR00465">
    <property type="entry name" value="EP450IV"/>
</dbReference>
<dbReference type="InterPro" id="IPR036396">
    <property type="entry name" value="Cyt_P450_sf"/>
</dbReference>
<dbReference type="GO" id="GO:0004497">
    <property type="term" value="F:monooxygenase activity"/>
    <property type="evidence" value="ECO:0007669"/>
    <property type="project" value="UniProtKB-KW"/>
</dbReference>
<dbReference type="PANTHER" id="PTHR46206">
    <property type="entry name" value="CYTOCHROME P450"/>
    <property type="match status" value="1"/>
</dbReference>
<evidence type="ECO:0000256" key="10">
    <source>
        <dbReference type="SAM" id="SignalP"/>
    </source>
</evidence>
<dbReference type="InParanoid" id="A0A084QBP0"/>
<dbReference type="Pfam" id="PF00067">
    <property type="entry name" value="p450"/>
    <property type="match status" value="1"/>
</dbReference>
<dbReference type="CDD" id="cd11041">
    <property type="entry name" value="CYP503A1-like"/>
    <property type="match status" value="1"/>
</dbReference>
<dbReference type="InterPro" id="IPR002403">
    <property type="entry name" value="Cyt_P450_E_grp-IV"/>
</dbReference>
<keyword evidence="12" id="KW-1185">Reference proteome</keyword>
<evidence type="ECO:0000256" key="4">
    <source>
        <dbReference type="ARBA" id="ARBA00022617"/>
    </source>
</evidence>
<keyword evidence="10" id="KW-0732">Signal</keyword>
<dbReference type="Gene3D" id="1.10.630.10">
    <property type="entry name" value="Cytochrome P450"/>
    <property type="match status" value="1"/>
</dbReference>
<evidence type="ECO:0000256" key="7">
    <source>
        <dbReference type="ARBA" id="ARBA00023004"/>
    </source>
</evidence>
<dbReference type="GO" id="GO:0016705">
    <property type="term" value="F:oxidoreductase activity, acting on paired donors, with incorporation or reduction of molecular oxygen"/>
    <property type="evidence" value="ECO:0007669"/>
    <property type="project" value="InterPro"/>
</dbReference>
<dbReference type="Proteomes" id="UP000028524">
    <property type="component" value="Unassembled WGS sequence"/>
</dbReference>
<protein>
    <recommendedName>
        <fullName evidence="13">Cytochrome P450</fullName>
    </recommendedName>
</protein>
<dbReference type="GO" id="GO:0005506">
    <property type="term" value="F:iron ion binding"/>
    <property type="evidence" value="ECO:0007669"/>
    <property type="project" value="InterPro"/>
</dbReference>
<proteinExistence type="inferred from homology"/>
<organism evidence="11 12">
    <name type="scientific">Stachybotrys chlorohalonatus (strain IBT 40285)</name>
    <dbReference type="NCBI Taxonomy" id="1283841"/>
    <lineage>
        <taxon>Eukaryota</taxon>
        <taxon>Fungi</taxon>
        <taxon>Dikarya</taxon>
        <taxon>Ascomycota</taxon>
        <taxon>Pezizomycotina</taxon>
        <taxon>Sordariomycetes</taxon>
        <taxon>Hypocreomycetidae</taxon>
        <taxon>Hypocreales</taxon>
        <taxon>Stachybotryaceae</taxon>
        <taxon>Stachybotrys</taxon>
    </lineage>
</organism>
<keyword evidence="5 9" id="KW-0479">Metal-binding</keyword>
<sequence length="520" mass="58348">MAWTAHLPLLLCLVVVCFCARKIYRRITDADRNDAFWASIPTVGVPTTGLLPWTRAALYAITGTSRTALEGYGRFCKTNSLFALPSTGAGAVVAIPPSLLSLLNRSESQVRAFDCQIENIQPHYMIGDRGLYENILHFEVVRKHMTKDVGYFAASTAEELHVAFSDVWGTKTGEWTEIPVFDTCARIIARASNRAFLGLPLCRDETLLEQTRLYANAVYLGSAIITALPQVIRPLFGHLIALPAKRYLAKCQEILVPFIQDRLKLWRERKPSEQPNDAVQWMIERCSKFDAGEMEPTRIAQRLLILNLVSIFTTAYAFANCVLDLYGSEHRDDFVAGLRAEYYGVVQTHGAPTTRAAVDRLYRLDSTVRESLRLSAFGIITLQRIVGDSGLDLGDGIHIPGGVRIGIPSQAIHFDASYHENPLAFDAFRFSRPFEGPEGQRRQSSDQRLSVNVDESFLTYGYGKHACPGRWFASQLMKQALAYMLHHYDVELVGKRPGKKAVLNMILPPLDARIRIRRRT</sequence>
<evidence type="ECO:0000256" key="6">
    <source>
        <dbReference type="ARBA" id="ARBA00023002"/>
    </source>
</evidence>
<evidence type="ECO:0000313" key="11">
    <source>
        <dbReference type="EMBL" id="KFA61375.1"/>
    </source>
</evidence>
<dbReference type="AlphaFoldDB" id="A0A084QBP0"/>
<name>A0A084QBP0_STAC4</name>
<keyword evidence="4 9" id="KW-0349">Heme</keyword>
<evidence type="ECO:0000256" key="8">
    <source>
        <dbReference type="ARBA" id="ARBA00023033"/>
    </source>
</evidence>
<feature type="chain" id="PRO_5001779209" description="Cytochrome P450" evidence="10">
    <location>
        <begin position="20"/>
        <end position="520"/>
    </location>
</feature>
<keyword evidence="8" id="KW-0503">Monooxygenase</keyword>
<evidence type="ECO:0000313" key="12">
    <source>
        <dbReference type="Proteomes" id="UP000028524"/>
    </source>
</evidence>
<comment type="cofactor">
    <cofactor evidence="1 9">
        <name>heme</name>
        <dbReference type="ChEBI" id="CHEBI:30413"/>
    </cofactor>
</comment>
<evidence type="ECO:0008006" key="13">
    <source>
        <dbReference type="Google" id="ProtNLM"/>
    </source>
</evidence>
<feature type="binding site" description="axial binding residue" evidence="9">
    <location>
        <position position="467"/>
    </location>
    <ligand>
        <name>heme</name>
        <dbReference type="ChEBI" id="CHEBI:30413"/>
    </ligand>
    <ligandPart>
        <name>Fe</name>
        <dbReference type="ChEBI" id="CHEBI:18248"/>
    </ligandPart>
</feature>
<feature type="signal peptide" evidence="10">
    <location>
        <begin position="1"/>
        <end position="19"/>
    </location>
</feature>
<comment type="pathway">
    <text evidence="2">Mycotoxin biosynthesis.</text>
</comment>
<dbReference type="STRING" id="1283841.A0A084QBP0"/>
<dbReference type="EMBL" id="KL660856">
    <property type="protein sequence ID" value="KFA61375.1"/>
    <property type="molecule type" value="Genomic_DNA"/>
</dbReference>
<evidence type="ECO:0000256" key="5">
    <source>
        <dbReference type="ARBA" id="ARBA00022723"/>
    </source>
</evidence>
<keyword evidence="6" id="KW-0560">Oxidoreductase</keyword>
<dbReference type="HOGENOM" id="CLU_022195_9_1_1"/>
<dbReference type="SUPFAM" id="SSF48264">
    <property type="entry name" value="Cytochrome P450"/>
    <property type="match status" value="1"/>
</dbReference>
<gene>
    <name evidence="11" type="ORF">S40285_03622</name>
</gene>
<comment type="similarity">
    <text evidence="3">Belongs to the cytochrome P450 family.</text>
</comment>